<keyword evidence="2" id="KW-1185">Reference proteome</keyword>
<name>A0A1R1XAJ8_9FUNG</name>
<reference evidence="1 2" key="1">
    <citation type="submission" date="2017-01" db="EMBL/GenBank/DDBJ databases">
        <authorList>
            <person name="Mah S.A."/>
            <person name="Swanson W.J."/>
            <person name="Moy G.W."/>
            <person name="Vacquier V.D."/>
        </authorList>
    </citation>
    <scope>NUCLEOTIDE SEQUENCE [LARGE SCALE GENOMIC DNA]</scope>
    <source>
        <strain evidence="1 2">GSMNP</strain>
    </source>
</reference>
<sequence length="116" mass="13043">MALSSKIKEINNADIKGVSCATKNSPASSETDSLITINEAILTTGSIAILANSYHNKFIENLVPFVNDLDSYVDNFNQYVGKCLYLTDLVYITFQHTWEKIVRIIPLLSRSKYSNY</sequence>
<dbReference type="Proteomes" id="UP000187283">
    <property type="component" value="Unassembled WGS sequence"/>
</dbReference>
<gene>
    <name evidence="1" type="ORF">AYI70_g9584</name>
</gene>
<dbReference type="EMBL" id="LSSN01004361">
    <property type="protein sequence ID" value="OMJ11649.1"/>
    <property type="molecule type" value="Genomic_DNA"/>
</dbReference>
<proteinExistence type="predicted"/>
<organism evidence="1 2">
    <name type="scientific">Smittium culicis</name>
    <dbReference type="NCBI Taxonomy" id="133412"/>
    <lineage>
        <taxon>Eukaryota</taxon>
        <taxon>Fungi</taxon>
        <taxon>Fungi incertae sedis</taxon>
        <taxon>Zoopagomycota</taxon>
        <taxon>Kickxellomycotina</taxon>
        <taxon>Harpellomycetes</taxon>
        <taxon>Harpellales</taxon>
        <taxon>Legeriomycetaceae</taxon>
        <taxon>Smittium</taxon>
    </lineage>
</organism>
<dbReference type="AlphaFoldDB" id="A0A1R1XAJ8"/>
<comment type="caution">
    <text evidence="1">The sequence shown here is derived from an EMBL/GenBank/DDBJ whole genome shotgun (WGS) entry which is preliminary data.</text>
</comment>
<protein>
    <submittedName>
        <fullName evidence="1">Uncharacterized protein</fullName>
    </submittedName>
</protein>
<accession>A0A1R1XAJ8</accession>
<evidence type="ECO:0000313" key="1">
    <source>
        <dbReference type="EMBL" id="OMJ11649.1"/>
    </source>
</evidence>
<evidence type="ECO:0000313" key="2">
    <source>
        <dbReference type="Proteomes" id="UP000187283"/>
    </source>
</evidence>
<dbReference type="OrthoDB" id="10318797at2759"/>